<dbReference type="InterPro" id="IPR036390">
    <property type="entry name" value="WH_DNA-bd_sf"/>
</dbReference>
<dbReference type="NCBIfam" id="TIGR00475">
    <property type="entry name" value="selB"/>
    <property type="match status" value="1"/>
</dbReference>
<evidence type="ECO:0000256" key="8">
    <source>
        <dbReference type="ARBA" id="ARBA00031615"/>
    </source>
</evidence>
<dbReference type="InterPro" id="IPR009000">
    <property type="entry name" value="Transl_B-barrel_sf"/>
</dbReference>
<accession>A0ABU7R8F1</accession>
<evidence type="ECO:0000313" key="10">
    <source>
        <dbReference type="EMBL" id="MEE6146803.1"/>
    </source>
</evidence>
<dbReference type="Pfam" id="PF03144">
    <property type="entry name" value="GTP_EFTU_D2"/>
    <property type="match status" value="1"/>
</dbReference>
<evidence type="ECO:0000313" key="11">
    <source>
        <dbReference type="Proteomes" id="UP001332931"/>
    </source>
</evidence>
<dbReference type="InterPro" id="IPR005225">
    <property type="entry name" value="Small_GTP-bd"/>
</dbReference>
<comment type="subcellular location">
    <subcellularLocation>
        <location evidence="1">Cytoplasm</location>
    </subcellularLocation>
</comment>
<dbReference type="InterPro" id="IPR000795">
    <property type="entry name" value="T_Tr_GTP-bd_dom"/>
</dbReference>
<dbReference type="Pfam" id="PF00009">
    <property type="entry name" value="GTP_EFTU"/>
    <property type="match status" value="1"/>
</dbReference>
<dbReference type="InterPro" id="IPR015190">
    <property type="entry name" value="Elong_fac_SelB-wing-hlx_typ-2"/>
</dbReference>
<comment type="caution">
    <text evidence="10">The sequence shown here is derived from an EMBL/GenBank/DDBJ whole genome shotgun (WGS) entry which is preliminary data.</text>
</comment>
<evidence type="ECO:0000256" key="4">
    <source>
        <dbReference type="ARBA" id="ARBA00022741"/>
    </source>
</evidence>
<dbReference type="PROSITE" id="PS51722">
    <property type="entry name" value="G_TR_2"/>
    <property type="match status" value="1"/>
</dbReference>
<dbReference type="Proteomes" id="UP001332931">
    <property type="component" value="Unassembled WGS sequence"/>
</dbReference>
<dbReference type="Pfam" id="PF25461">
    <property type="entry name" value="Beta-barrel_SelB"/>
    <property type="match status" value="1"/>
</dbReference>
<sequence length="634" mass="70103">MKHVVIGTAGHVDHGKTWLTRALTGVNTDRLEEEQRRGITLDLGFAQLELPNGQDASIVDVPGHEKLVRNMIVGATGIDVVLLVVAADEGFMPQTQEHLDILQLLDVKSGIIVLTKKDLVDDDWLQVVTEDTRERVKGTFLENAPVIPVSAETGENIELLKREIVKIVEHADLKRTDNPFRLPVDRVFTKKGFGTIVTGTLVDGTLRMGDVADVYPQELTAKVRGLQTHNVAQPEVYAGMRVAVNLTGVDTSVIRRGCTVAAPESMLQASQVAVRLNLLPDSPYDVRNSSQLHFYHGTQELMAKVRLLDRDVLEAGDSCFAQLTLNKELTMRNQDKFIVRFFSPVVTVGGGEILEPTSRKLRRNDQRVLAHLAHLAWAPEDRARQIVLDAGIHPLSVAEVASLAGMSEGSVQTTLDKFVEQGSIERIGQGYVSEEALQELSAATAKLVGNYHRTHTLDDGMSLGELRQRIYPKSQSLANALIDWLQAHGVIEQSGGIVRIPGFEPTFTDVQRKMLDQLDEFYLKADLEPPTNEEVTQAFQDRHGTFNEVMAHMLKRGTLVALSPTTSVHRSAYAKALSTFMGMFAESSTVAIGDFRTKLGVSRKYAQLYLEYFDACHISKMVDGVRVLVKPNFS</sequence>
<dbReference type="SUPFAM" id="SSF52540">
    <property type="entry name" value="P-loop containing nucleoside triphosphate hydrolases"/>
    <property type="match status" value="1"/>
</dbReference>
<dbReference type="InterPro" id="IPR057335">
    <property type="entry name" value="Beta-barrel_SelB"/>
</dbReference>
<dbReference type="InterPro" id="IPR004161">
    <property type="entry name" value="EFTu-like_2"/>
</dbReference>
<keyword evidence="4" id="KW-0547">Nucleotide-binding</keyword>
<dbReference type="InterPro" id="IPR015191">
    <property type="entry name" value="SelB_WHD4"/>
</dbReference>
<evidence type="ECO:0000256" key="2">
    <source>
        <dbReference type="ARBA" id="ARBA00015953"/>
    </source>
</evidence>
<dbReference type="SUPFAM" id="SSF50447">
    <property type="entry name" value="Translation proteins"/>
    <property type="match status" value="1"/>
</dbReference>
<dbReference type="Gene3D" id="1.10.10.2770">
    <property type="match status" value="1"/>
</dbReference>
<keyword evidence="5" id="KW-0648">Protein biosynthesis</keyword>
<evidence type="ECO:0000256" key="5">
    <source>
        <dbReference type="ARBA" id="ARBA00022917"/>
    </source>
</evidence>
<feature type="domain" description="Tr-type G" evidence="9">
    <location>
        <begin position="1"/>
        <end position="174"/>
    </location>
</feature>
<keyword evidence="10" id="KW-0251">Elongation factor</keyword>
<dbReference type="Gene3D" id="1.10.10.10">
    <property type="entry name" value="Winged helix-like DNA-binding domain superfamily/Winged helix DNA-binding domain"/>
    <property type="match status" value="2"/>
</dbReference>
<dbReference type="SUPFAM" id="SSF50465">
    <property type="entry name" value="EF-Tu/eEF-1alpha/eIF2-gamma C-terminal domain"/>
    <property type="match status" value="1"/>
</dbReference>
<evidence type="ECO:0000256" key="7">
    <source>
        <dbReference type="ARBA" id="ARBA00025526"/>
    </source>
</evidence>
<dbReference type="RefSeq" id="WP_330957571.1">
    <property type="nucleotide sequence ID" value="NZ_JAZGJQ010000002.1"/>
</dbReference>
<evidence type="ECO:0000259" key="9">
    <source>
        <dbReference type="PROSITE" id="PS51722"/>
    </source>
</evidence>
<dbReference type="InterPro" id="IPR009001">
    <property type="entry name" value="Transl_elong_EF1A/Init_IF2_C"/>
</dbReference>
<name>A0ABU7R8F1_9ACTN</name>
<dbReference type="InterPro" id="IPR004535">
    <property type="entry name" value="Transl_elong_SelB"/>
</dbReference>
<dbReference type="InterPro" id="IPR036388">
    <property type="entry name" value="WH-like_DNA-bd_sf"/>
</dbReference>
<evidence type="ECO:0000256" key="1">
    <source>
        <dbReference type="ARBA" id="ARBA00004496"/>
    </source>
</evidence>
<organism evidence="10 11">
    <name type="scientific">Olsenella absiana</name>
    <dbReference type="NCBI Taxonomy" id="3115222"/>
    <lineage>
        <taxon>Bacteria</taxon>
        <taxon>Bacillati</taxon>
        <taxon>Actinomycetota</taxon>
        <taxon>Coriobacteriia</taxon>
        <taxon>Coriobacteriales</taxon>
        <taxon>Atopobiaceae</taxon>
        <taxon>Olsenella</taxon>
    </lineage>
</organism>
<reference evidence="10 11" key="1">
    <citation type="submission" date="2024-01" db="EMBL/GenBank/DDBJ databases">
        <title>Description of Olsenella sp. nov., isolated from pig feces.</title>
        <authorList>
            <person name="Chang Y.-H."/>
        </authorList>
    </citation>
    <scope>NUCLEOTIDE SEQUENCE [LARGE SCALE GENOMIC DNA]</scope>
    <source>
        <strain evidence="10 11">YH-ols2223</strain>
    </source>
</reference>
<keyword evidence="3" id="KW-0963">Cytoplasm</keyword>
<dbReference type="PANTHER" id="PTHR43721">
    <property type="entry name" value="ELONGATION FACTOR TU-RELATED"/>
    <property type="match status" value="1"/>
</dbReference>
<dbReference type="Pfam" id="PF09106">
    <property type="entry name" value="WHD_2nd_SelB"/>
    <property type="match status" value="1"/>
</dbReference>
<dbReference type="Pfam" id="PF09107">
    <property type="entry name" value="WHD_3rd_SelB"/>
    <property type="match status" value="1"/>
</dbReference>
<proteinExistence type="predicted"/>
<dbReference type="CDD" id="cd04171">
    <property type="entry name" value="SelB"/>
    <property type="match status" value="1"/>
</dbReference>
<dbReference type="InterPro" id="IPR027417">
    <property type="entry name" value="P-loop_NTPase"/>
</dbReference>
<dbReference type="Gene3D" id="3.40.50.300">
    <property type="entry name" value="P-loop containing nucleotide triphosphate hydrolases"/>
    <property type="match status" value="1"/>
</dbReference>
<evidence type="ECO:0000256" key="6">
    <source>
        <dbReference type="ARBA" id="ARBA00023134"/>
    </source>
</evidence>
<protein>
    <recommendedName>
        <fullName evidence="2">Selenocysteine-specific elongation factor</fullName>
    </recommendedName>
    <alternativeName>
        <fullName evidence="8">SelB translation factor</fullName>
    </alternativeName>
</protein>
<dbReference type="EMBL" id="JAZGJQ010000002">
    <property type="protein sequence ID" value="MEE6146803.1"/>
    <property type="molecule type" value="Genomic_DNA"/>
</dbReference>
<dbReference type="SUPFAM" id="SSF46785">
    <property type="entry name" value="Winged helix' DNA-binding domain"/>
    <property type="match status" value="3"/>
</dbReference>
<dbReference type="CDD" id="cd15491">
    <property type="entry name" value="selB_III"/>
    <property type="match status" value="1"/>
</dbReference>
<comment type="function">
    <text evidence="7">Translation factor necessary for the incorporation of selenocysteine into proteins. It probably replaces EF-Tu for the insertion of selenocysteine directed by the UGA codon. SelB binds GTP and GDP.</text>
</comment>
<evidence type="ECO:0000256" key="3">
    <source>
        <dbReference type="ARBA" id="ARBA00022490"/>
    </source>
</evidence>
<dbReference type="NCBIfam" id="TIGR00231">
    <property type="entry name" value="small_GTP"/>
    <property type="match status" value="1"/>
</dbReference>
<dbReference type="PANTHER" id="PTHR43721:SF22">
    <property type="entry name" value="ELONGATION FACTOR TU, MITOCHONDRIAL"/>
    <property type="match status" value="1"/>
</dbReference>
<gene>
    <name evidence="10" type="primary">selB</name>
    <name evidence="10" type="ORF">VXJ25_02150</name>
</gene>
<dbReference type="Gene3D" id="2.40.30.10">
    <property type="entry name" value="Translation factors"/>
    <property type="match status" value="1"/>
</dbReference>
<keyword evidence="6" id="KW-0342">GTP-binding</keyword>
<dbReference type="GO" id="GO:0003746">
    <property type="term" value="F:translation elongation factor activity"/>
    <property type="evidence" value="ECO:0007669"/>
    <property type="project" value="UniProtKB-KW"/>
</dbReference>
<keyword evidence="11" id="KW-1185">Reference proteome</keyword>
<dbReference type="InterPro" id="IPR050055">
    <property type="entry name" value="EF-Tu_GTPase"/>
</dbReference>